<dbReference type="InterPro" id="IPR050807">
    <property type="entry name" value="TransReg_Diox_bact_type"/>
</dbReference>
<dbReference type="Pfam" id="PF01381">
    <property type="entry name" value="HTH_3"/>
    <property type="match status" value="1"/>
</dbReference>
<dbReference type="PANTHER" id="PTHR46797:SF23">
    <property type="entry name" value="HTH-TYPE TRANSCRIPTIONAL REGULATOR SUTR"/>
    <property type="match status" value="1"/>
</dbReference>
<evidence type="ECO:0000256" key="1">
    <source>
        <dbReference type="ARBA" id="ARBA00023015"/>
    </source>
</evidence>
<feature type="domain" description="HTH cro/C1-type" evidence="4">
    <location>
        <begin position="24"/>
        <end position="78"/>
    </location>
</feature>
<keyword evidence="2" id="KW-0238">DNA-binding</keyword>
<evidence type="ECO:0000259" key="4">
    <source>
        <dbReference type="PROSITE" id="PS50943"/>
    </source>
</evidence>
<dbReference type="CDD" id="cd00093">
    <property type="entry name" value="HTH_XRE"/>
    <property type="match status" value="1"/>
</dbReference>
<keyword evidence="3" id="KW-0804">Transcription</keyword>
<dbReference type="Proteomes" id="UP000011676">
    <property type="component" value="Unassembled WGS sequence"/>
</dbReference>
<protein>
    <submittedName>
        <fullName evidence="5">Putative transcriptional regulator</fullName>
    </submittedName>
</protein>
<comment type="caution">
    <text evidence="5">The sequence shown here is derived from an EMBL/GenBank/DDBJ whole genome shotgun (WGS) entry which is preliminary data.</text>
</comment>
<evidence type="ECO:0000256" key="2">
    <source>
        <dbReference type="ARBA" id="ARBA00023125"/>
    </source>
</evidence>
<dbReference type="SMART" id="SM00530">
    <property type="entry name" value="HTH_XRE"/>
    <property type="match status" value="1"/>
</dbReference>
<reference evidence="5 6" key="1">
    <citation type="journal article" date="2013" name="Mol. Biol. Evol.">
        <title>Evolutionary and population genomics of the cavity causing bacteria Streptococcus mutans.</title>
        <authorList>
            <person name="Cornejo O.E."/>
            <person name="Lefebure T."/>
            <person name="Pavinski Bitar P.D."/>
            <person name="Lang P."/>
            <person name="Richards V.P."/>
            <person name="Eilertson K."/>
            <person name="Do T."/>
            <person name="Beighton D."/>
            <person name="Zeng L."/>
            <person name="Ahn S.J."/>
            <person name="Burne R.A."/>
            <person name="Siepel A."/>
            <person name="Bustamante C.D."/>
            <person name="Stanhope M.J."/>
        </authorList>
    </citation>
    <scope>NUCLEOTIDE SEQUENCE [LARGE SCALE GENOMIC DNA]</scope>
    <source>
        <strain evidence="5 6">SM6</strain>
    </source>
</reference>
<keyword evidence="1" id="KW-0805">Transcription regulation</keyword>
<name>A0A829BIP7_STRMG</name>
<proteinExistence type="predicted"/>
<dbReference type="PROSITE" id="PS50943">
    <property type="entry name" value="HTH_CROC1"/>
    <property type="match status" value="1"/>
</dbReference>
<dbReference type="Gene3D" id="1.10.260.40">
    <property type="entry name" value="lambda repressor-like DNA-binding domains"/>
    <property type="match status" value="1"/>
</dbReference>
<dbReference type="GO" id="GO:0005829">
    <property type="term" value="C:cytosol"/>
    <property type="evidence" value="ECO:0007669"/>
    <property type="project" value="TreeGrafter"/>
</dbReference>
<dbReference type="InterPro" id="IPR010982">
    <property type="entry name" value="Lambda_DNA-bd_dom_sf"/>
</dbReference>
<dbReference type="InterPro" id="IPR001387">
    <property type="entry name" value="Cro/C1-type_HTH"/>
</dbReference>
<gene>
    <name evidence="5" type="ORF">SMU82_03631</name>
</gene>
<evidence type="ECO:0000313" key="6">
    <source>
        <dbReference type="Proteomes" id="UP000011676"/>
    </source>
</evidence>
<organism evidence="5 6">
    <name type="scientific">Streptococcus mutans SM6</name>
    <dbReference type="NCBI Taxonomy" id="857119"/>
    <lineage>
        <taxon>Bacteria</taxon>
        <taxon>Bacillati</taxon>
        <taxon>Bacillota</taxon>
        <taxon>Bacilli</taxon>
        <taxon>Lactobacillales</taxon>
        <taxon>Streptococcaceae</taxon>
        <taxon>Streptococcus</taxon>
    </lineage>
</organism>
<dbReference type="GO" id="GO:0003677">
    <property type="term" value="F:DNA binding"/>
    <property type="evidence" value="ECO:0007669"/>
    <property type="project" value="UniProtKB-KW"/>
</dbReference>
<sequence length="126" mass="14706">MLLNLYSLIMKKKSYLQKYVANKVRYHRQAQGISQESLSEKAGLGLKYINQIENQNHNLSLQTLEKVIEALGMTPEDFFDFNSLEGTINSEKQLTLKRLNMKIKQLPKRKQQTFIAIFEEIIDNLD</sequence>
<dbReference type="PANTHER" id="PTHR46797">
    <property type="entry name" value="HTH-TYPE TRANSCRIPTIONAL REGULATOR"/>
    <property type="match status" value="1"/>
</dbReference>
<evidence type="ECO:0000313" key="5">
    <source>
        <dbReference type="EMBL" id="EMC24706.1"/>
    </source>
</evidence>
<evidence type="ECO:0000256" key="3">
    <source>
        <dbReference type="ARBA" id="ARBA00023163"/>
    </source>
</evidence>
<dbReference type="GO" id="GO:0003700">
    <property type="term" value="F:DNA-binding transcription factor activity"/>
    <property type="evidence" value="ECO:0007669"/>
    <property type="project" value="TreeGrafter"/>
</dbReference>
<dbReference type="EMBL" id="AHSR01000015">
    <property type="protein sequence ID" value="EMC24706.1"/>
    <property type="molecule type" value="Genomic_DNA"/>
</dbReference>
<dbReference type="SUPFAM" id="SSF47413">
    <property type="entry name" value="lambda repressor-like DNA-binding domains"/>
    <property type="match status" value="1"/>
</dbReference>
<accession>A0A829BIP7</accession>
<dbReference type="AlphaFoldDB" id="A0A829BIP7"/>